<keyword evidence="4" id="KW-1185">Reference proteome</keyword>
<feature type="compositionally biased region" description="Low complexity" evidence="1">
    <location>
        <begin position="35"/>
        <end position="53"/>
    </location>
</feature>
<organism evidence="3 4">
    <name type="scientific">Culex pipiens pipiens</name>
    <name type="common">Northern house mosquito</name>
    <dbReference type="NCBI Taxonomy" id="38569"/>
    <lineage>
        <taxon>Eukaryota</taxon>
        <taxon>Metazoa</taxon>
        <taxon>Ecdysozoa</taxon>
        <taxon>Arthropoda</taxon>
        <taxon>Hexapoda</taxon>
        <taxon>Insecta</taxon>
        <taxon>Pterygota</taxon>
        <taxon>Neoptera</taxon>
        <taxon>Endopterygota</taxon>
        <taxon>Diptera</taxon>
        <taxon>Nematocera</taxon>
        <taxon>Culicoidea</taxon>
        <taxon>Culicidae</taxon>
        <taxon>Culicinae</taxon>
        <taxon>Culicini</taxon>
        <taxon>Culex</taxon>
        <taxon>Culex</taxon>
    </lineage>
</organism>
<evidence type="ECO:0000256" key="1">
    <source>
        <dbReference type="SAM" id="MobiDB-lite"/>
    </source>
</evidence>
<sequence>MLTCALVASLASGASLSGGRDGDRGENTVGGHHQGGSPSPGGSSSSSSGSSSQLVTGPTLGSLYRSTRDEYGRYGNREQRCGSCGGGGGSGSGYADRDMRSYGRPLGVHGYYAGRGSIYDDRNWYYRPEGGYYDDRMSSRGGGDGYYSSMRPNYMGMMMGYDDRYMNRYDDRYYPMSTRGYYDNRPAYPTAGAGAGVDPYAMRGYPAAPAPAAGAYPGYRGNGYDNLDPQYDYYMMLAKGGGAGGAGGYGNRGGYYGTSGAYGGGYEDRNRVGYGYDHKNFRPWDETYRYNVD</sequence>
<keyword evidence="2" id="KW-0732">Signal</keyword>
<evidence type="ECO:0000313" key="4">
    <source>
        <dbReference type="Proteomes" id="UP001562425"/>
    </source>
</evidence>
<accession>A0ABD1CEB0</accession>
<evidence type="ECO:0000313" key="3">
    <source>
        <dbReference type="EMBL" id="KAL1374668.1"/>
    </source>
</evidence>
<dbReference type="AlphaFoldDB" id="A0ABD1CEB0"/>
<gene>
    <name evidence="3" type="ORF">pipiens_017955</name>
</gene>
<protein>
    <submittedName>
        <fullName evidence="3">Uncharacterized protein</fullName>
    </submittedName>
</protein>
<evidence type="ECO:0000256" key="2">
    <source>
        <dbReference type="SAM" id="SignalP"/>
    </source>
</evidence>
<comment type="caution">
    <text evidence="3">The sequence shown here is derived from an EMBL/GenBank/DDBJ whole genome shotgun (WGS) entry which is preliminary data.</text>
</comment>
<dbReference type="EMBL" id="JBEHCU010013135">
    <property type="protein sequence ID" value="KAL1374668.1"/>
    <property type="molecule type" value="Genomic_DNA"/>
</dbReference>
<proteinExistence type="predicted"/>
<feature type="region of interest" description="Disordered" evidence="1">
    <location>
        <begin position="13"/>
        <end position="66"/>
    </location>
</feature>
<feature type="signal peptide" evidence="2">
    <location>
        <begin position="1"/>
        <end position="19"/>
    </location>
</feature>
<name>A0ABD1CEB0_CULPP</name>
<feature type="chain" id="PRO_5044855782" evidence="2">
    <location>
        <begin position="20"/>
        <end position="293"/>
    </location>
</feature>
<reference evidence="3 4" key="1">
    <citation type="submission" date="2024-05" db="EMBL/GenBank/DDBJ databases">
        <title>Culex pipiens pipiens assembly and annotation.</title>
        <authorList>
            <person name="Alout H."/>
            <person name="Durand T."/>
        </authorList>
    </citation>
    <scope>NUCLEOTIDE SEQUENCE [LARGE SCALE GENOMIC DNA]</scope>
    <source>
        <strain evidence="3">HA-2024</strain>
        <tissue evidence="3">Whole body</tissue>
    </source>
</reference>
<dbReference type="Proteomes" id="UP001562425">
    <property type="component" value="Unassembled WGS sequence"/>
</dbReference>